<proteinExistence type="predicted"/>
<reference evidence="1" key="1">
    <citation type="submission" date="2019-08" db="EMBL/GenBank/DDBJ databases">
        <authorList>
            <person name="Kucharzyk K."/>
            <person name="Murdoch R.W."/>
            <person name="Higgins S."/>
            <person name="Loffler F."/>
        </authorList>
    </citation>
    <scope>NUCLEOTIDE SEQUENCE</scope>
</reference>
<dbReference type="Gene3D" id="2.40.160.20">
    <property type="match status" value="1"/>
</dbReference>
<gene>
    <name evidence="1" type="ORF">SDC9_149439</name>
</gene>
<sequence length="192" mass="21936">MLGTNTFVDRYTTGAKSFSHEGLFSYGGLINFRVFDNIILQAAYTYAYNDKFVNRLPDSVKHWLDPNYHHAIELNLIGMLNSERMVNFYGSVGGTYFINKLSKNFNNHKFYTDDNKLGINAGIGAFVNIDLGEGGTLTFNAEWKLSFRVDITKLDYDPRISPTLETYRTPTEYTSMSSVPRGGIIWYMPFLK</sequence>
<accession>A0A645EJM2</accession>
<organism evidence="1">
    <name type="scientific">bioreactor metagenome</name>
    <dbReference type="NCBI Taxonomy" id="1076179"/>
    <lineage>
        <taxon>unclassified sequences</taxon>
        <taxon>metagenomes</taxon>
        <taxon>ecological metagenomes</taxon>
    </lineage>
</organism>
<evidence type="ECO:0000313" key="1">
    <source>
        <dbReference type="EMBL" id="MPN02225.1"/>
    </source>
</evidence>
<evidence type="ECO:0008006" key="2">
    <source>
        <dbReference type="Google" id="ProtNLM"/>
    </source>
</evidence>
<name>A0A645EJM2_9ZZZZ</name>
<comment type="caution">
    <text evidence="1">The sequence shown here is derived from an EMBL/GenBank/DDBJ whole genome shotgun (WGS) entry which is preliminary data.</text>
</comment>
<dbReference type="EMBL" id="VSSQ01048178">
    <property type="protein sequence ID" value="MPN02225.1"/>
    <property type="molecule type" value="Genomic_DNA"/>
</dbReference>
<protein>
    <recommendedName>
        <fullName evidence="2">Outer membrane protein beta-barrel domain-containing protein</fullName>
    </recommendedName>
</protein>
<dbReference type="AlphaFoldDB" id="A0A645EJM2"/>